<proteinExistence type="predicted"/>
<organism evidence="1 2">
    <name type="scientific">Mycolicibacterium fluoranthenivorans</name>
    <dbReference type="NCBI Taxonomy" id="258505"/>
    <lineage>
        <taxon>Bacteria</taxon>
        <taxon>Bacillati</taxon>
        <taxon>Actinomycetota</taxon>
        <taxon>Actinomycetes</taxon>
        <taxon>Mycobacteriales</taxon>
        <taxon>Mycobacteriaceae</taxon>
        <taxon>Mycolicibacterium</taxon>
    </lineage>
</organism>
<dbReference type="STRING" id="1502745.SAMN02799620_06374"/>
<gene>
    <name evidence="1" type="ORF">SAMN02799620_06374</name>
</gene>
<evidence type="ECO:0000313" key="2">
    <source>
        <dbReference type="Proteomes" id="UP000199707"/>
    </source>
</evidence>
<name>A0A1G4X4H6_9MYCO</name>
<accession>A0A1G4X4H6</accession>
<evidence type="ECO:0000313" key="1">
    <source>
        <dbReference type="EMBL" id="SCX34543.1"/>
    </source>
</evidence>
<dbReference type="AlphaFoldDB" id="A0A1G4X4H6"/>
<dbReference type="EMBL" id="FMUB01000025">
    <property type="protein sequence ID" value="SCX34543.1"/>
    <property type="molecule type" value="Genomic_DNA"/>
</dbReference>
<sequence length="95" mass="10581">MLRRRPAVGPRVELPNAAMTDEGLTIRYEGWLPPEPEPEPPRPPARWDGLAIPGRCTHVEDGAQCDNQARSSMGWWDGGGPGLGTWHYKAWCPIH</sequence>
<dbReference type="Proteomes" id="UP000199707">
    <property type="component" value="Unassembled WGS sequence"/>
</dbReference>
<protein>
    <submittedName>
        <fullName evidence="1">Uncharacterized protein</fullName>
    </submittedName>
</protein>
<reference evidence="2" key="1">
    <citation type="submission" date="2016-10" db="EMBL/GenBank/DDBJ databases">
        <authorList>
            <person name="Varghese N."/>
            <person name="Submissions S."/>
        </authorList>
    </citation>
    <scope>NUCLEOTIDE SEQUENCE [LARGE SCALE GENOMIC DNA]</scope>
    <source>
        <strain evidence="2">UNC267MFSha1.1M11</strain>
    </source>
</reference>